<organism evidence="8 9">
    <name type="scientific">Roseicitreum antarcticum</name>
    <dbReference type="NCBI Taxonomy" id="564137"/>
    <lineage>
        <taxon>Bacteria</taxon>
        <taxon>Pseudomonadati</taxon>
        <taxon>Pseudomonadota</taxon>
        <taxon>Alphaproteobacteria</taxon>
        <taxon>Rhodobacterales</taxon>
        <taxon>Paracoccaceae</taxon>
        <taxon>Roseicitreum</taxon>
    </lineage>
</organism>
<dbReference type="InterPro" id="IPR050833">
    <property type="entry name" value="Poly_Biosynth_Transport"/>
</dbReference>
<gene>
    <name evidence="8" type="ORF">SAMN04488238_101127</name>
</gene>
<feature type="transmembrane region" description="Helical" evidence="7">
    <location>
        <begin position="21"/>
        <end position="42"/>
    </location>
</feature>
<dbReference type="Proteomes" id="UP000198539">
    <property type="component" value="Unassembled WGS sequence"/>
</dbReference>
<dbReference type="GO" id="GO:0005886">
    <property type="term" value="C:plasma membrane"/>
    <property type="evidence" value="ECO:0007669"/>
    <property type="project" value="UniProtKB-SubCell"/>
</dbReference>
<comment type="subcellular location">
    <subcellularLocation>
        <location evidence="1">Cell membrane</location>
        <topology evidence="1">Multi-pass membrane protein</topology>
    </subcellularLocation>
</comment>
<evidence type="ECO:0000256" key="1">
    <source>
        <dbReference type="ARBA" id="ARBA00004651"/>
    </source>
</evidence>
<feature type="transmembrane region" description="Helical" evidence="7">
    <location>
        <begin position="128"/>
        <end position="147"/>
    </location>
</feature>
<sequence length="459" mass="49464">MQAVLQGFQSRFMGNGLISRVMRGSVVTVIGFGGGQALRLAGNLILTRLLVPEAFGLMALVTVVVIGLKMFSDVGIMQSIMRSPRGDEPEFLNTAWTLDVIRGFIIWGLACLMAWPMAQFYGSPELQYIIPVAAMVLVFAGFEPSNVDSAARHLALGRVTMLDLLSQFVAIVTMVALALVFRSVWALVAGQLVGSVAKLLLMHFGLPGIRNAFRLERCAVRELVGFGKWVFLSTVAGFLALQGDKLILGKFLTLEMLGIYNIGYFLASVPVMLAYALVGRMVIPVYRETPPAASRANFLLLRRMRFSLTGALVALSAMLALSGVSLVDLLYDDRYVQSGPILVLLSVAFMVQIIGMGYDQIALAMGDSRRFFAVTAVRSVLLLGCVLIGVMNFGLVGALLGQGVAFVLTYPFIVWLARRYGAWDPLHDATMAAATALVAALALWINLDAVATLLNGGGV</sequence>
<feature type="transmembrane region" description="Helical" evidence="7">
    <location>
        <begin position="159"/>
        <end position="178"/>
    </location>
</feature>
<evidence type="ECO:0000256" key="4">
    <source>
        <dbReference type="ARBA" id="ARBA00022692"/>
    </source>
</evidence>
<evidence type="ECO:0000313" key="8">
    <source>
        <dbReference type="EMBL" id="SDW11570.1"/>
    </source>
</evidence>
<keyword evidence="5 7" id="KW-1133">Transmembrane helix</keyword>
<dbReference type="EMBL" id="FNOM01000001">
    <property type="protein sequence ID" value="SDW11570.1"/>
    <property type="molecule type" value="Genomic_DNA"/>
</dbReference>
<keyword evidence="9" id="KW-1185">Reference proteome</keyword>
<evidence type="ECO:0000256" key="7">
    <source>
        <dbReference type="SAM" id="Phobius"/>
    </source>
</evidence>
<keyword evidence="4 7" id="KW-0812">Transmembrane</keyword>
<feature type="transmembrane region" description="Helical" evidence="7">
    <location>
        <begin position="429"/>
        <end position="447"/>
    </location>
</feature>
<feature type="transmembrane region" description="Helical" evidence="7">
    <location>
        <begin position="339"/>
        <end position="359"/>
    </location>
</feature>
<keyword evidence="6 7" id="KW-0472">Membrane</keyword>
<evidence type="ECO:0000256" key="5">
    <source>
        <dbReference type="ARBA" id="ARBA00022989"/>
    </source>
</evidence>
<dbReference type="PANTHER" id="PTHR30250:SF10">
    <property type="entry name" value="LIPOPOLYSACCHARIDE BIOSYNTHESIS PROTEIN WZXC"/>
    <property type="match status" value="1"/>
</dbReference>
<dbReference type="Pfam" id="PF13440">
    <property type="entry name" value="Polysacc_synt_3"/>
    <property type="match status" value="1"/>
</dbReference>
<dbReference type="AlphaFoldDB" id="A0A1H2QXG6"/>
<reference evidence="8 9" key="1">
    <citation type="submission" date="2016-10" db="EMBL/GenBank/DDBJ databases">
        <authorList>
            <person name="de Groot N.N."/>
        </authorList>
    </citation>
    <scope>NUCLEOTIDE SEQUENCE [LARGE SCALE GENOMIC DNA]</scope>
    <source>
        <strain evidence="8 9">CGMCC 1.8894</strain>
    </source>
</reference>
<dbReference type="STRING" id="564137.SAMN04488238_101127"/>
<accession>A0A1H2QXG6</accession>
<evidence type="ECO:0000256" key="3">
    <source>
        <dbReference type="ARBA" id="ARBA00022475"/>
    </source>
</evidence>
<feature type="transmembrane region" description="Helical" evidence="7">
    <location>
        <begin position="371"/>
        <end position="393"/>
    </location>
</feature>
<keyword evidence="3" id="KW-1003">Cell membrane</keyword>
<feature type="transmembrane region" description="Helical" evidence="7">
    <location>
        <begin position="91"/>
        <end position="116"/>
    </location>
</feature>
<feature type="transmembrane region" description="Helical" evidence="7">
    <location>
        <begin position="262"/>
        <end position="283"/>
    </location>
</feature>
<name>A0A1H2QXG6_9RHOB</name>
<comment type="similarity">
    <text evidence="2">Belongs to the polysaccharide synthase family.</text>
</comment>
<feature type="transmembrane region" description="Helical" evidence="7">
    <location>
        <begin position="223"/>
        <end position="242"/>
    </location>
</feature>
<dbReference type="PANTHER" id="PTHR30250">
    <property type="entry name" value="PST FAMILY PREDICTED COLANIC ACID TRANSPORTER"/>
    <property type="match status" value="1"/>
</dbReference>
<feature type="transmembrane region" description="Helical" evidence="7">
    <location>
        <begin position="184"/>
        <end position="202"/>
    </location>
</feature>
<proteinExistence type="inferred from homology"/>
<evidence type="ECO:0000313" key="9">
    <source>
        <dbReference type="Proteomes" id="UP000198539"/>
    </source>
</evidence>
<evidence type="ECO:0000256" key="2">
    <source>
        <dbReference type="ARBA" id="ARBA00007430"/>
    </source>
</evidence>
<feature type="transmembrane region" description="Helical" evidence="7">
    <location>
        <begin position="54"/>
        <end position="71"/>
    </location>
</feature>
<evidence type="ECO:0000256" key="6">
    <source>
        <dbReference type="ARBA" id="ARBA00023136"/>
    </source>
</evidence>
<feature type="transmembrane region" description="Helical" evidence="7">
    <location>
        <begin position="399"/>
        <end position="417"/>
    </location>
</feature>
<feature type="transmembrane region" description="Helical" evidence="7">
    <location>
        <begin position="304"/>
        <end position="327"/>
    </location>
</feature>
<dbReference type="OrthoDB" id="7605542at2"/>
<protein>
    <submittedName>
        <fullName evidence="8">Membrane protein involved in the export of O-antigen and teichoic acid</fullName>
    </submittedName>
</protein>